<gene>
    <name evidence="2" type="ORF">Adu01nite_90980</name>
</gene>
<dbReference type="Proteomes" id="UP000637628">
    <property type="component" value="Unassembled WGS sequence"/>
</dbReference>
<dbReference type="EMBL" id="BOML01000088">
    <property type="protein sequence ID" value="GIE07748.1"/>
    <property type="molecule type" value="Genomic_DNA"/>
</dbReference>
<organism evidence="2 3">
    <name type="scientific">Paractinoplanes durhamensis</name>
    <dbReference type="NCBI Taxonomy" id="113563"/>
    <lineage>
        <taxon>Bacteria</taxon>
        <taxon>Bacillati</taxon>
        <taxon>Actinomycetota</taxon>
        <taxon>Actinomycetes</taxon>
        <taxon>Micromonosporales</taxon>
        <taxon>Micromonosporaceae</taxon>
        <taxon>Paractinoplanes</taxon>
    </lineage>
</organism>
<dbReference type="Pfam" id="PF13977">
    <property type="entry name" value="TetR_C_6"/>
    <property type="match status" value="1"/>
</dbReference>
<dbReference type="Gene3D" id="1.10.357.10">
    <property type="entry name" value="Tetracycline Repressor, domain 2"/>
    <property type="match status" value="1"/>
</dbReference>
<proteinExistence type="predicted"/>
<feature type="domain" description="BetI-type transcriptional repressor C-terminal" evidence="1">
    <location>
        <begin position="2"/>
        <end position="63"/>
    </location>
</feature>
<evidence type="ECO:0000313" key="3">
    <source>
        <dbReference type="Proteomes" id="UP000637628"/>
    </source>
</evidence>
<dbReference type="InterPro" id="IPR039538">
    <property type="entry name" value="BetI_C"/>
</dbReference>
<keyword evidence="3" id="KW-1185">Reference proteome</keyword>
<accession>A0ABQ3ZD10</accession>
<sequence>MDRKMRDLLRSHLHELVPDDELDDTVELLRVFINGVVLSSAEGPTQWNPARVRRLLDQVLRRLALTGLPSRREKVRA</sequence>
<dbReference type="SUPFAM" id="SSF48498">
    <property type="entry name" value="Tetracyclin repressor-like, C-terminal domain"/>
    <property type="match status" value="1"/>
</dbReference>
<evidence type="ECO:0000259" key="1">
    <source>
        <dbReference type="Pfam" id="PF13977"/>
    </source>
</evidence>
<name>A0ABQ3ZD10_9ACTN</name>
<protein>
    <recommendedName>
        <fullName evidence="1">BetI-type transcriptional repressor C-terminal domain-containing protein</fullName>
    </recommendedName>
</protein>
<dbReference type="InterPro" id="IPR036271">
    <property type="entry name" value="Tet_transcr_reg_TetR-rel_C_sf"/>
</dbReference>
<dbReference type="RefSeq" id="WP_203735581.1">
    <property type="nucleotide sequence ID" value="NZ_BAAATX010000046.1"/>
</dbReference>
<comment type="caution">
    <text evidence="2">The sequence shown here is derived from an EMBL/GenBank/DDBJ whole genome shotgun (WGS) entry which is preliminary data.</text>
</comment>
<reference evidence="2 3" key="1">
    <citation type="submission" date="2021-01" db="EMBL/GenBank/DDBJ databases">
        <title>Whole genome shotgun sequence of Actinoplanes durhamensis NBRC 14914.</title>
        <authorList>
            <person name="Komaki H."/>
            <person name="Tamura T."/>
        </authorList>
    </citation>
    <scope>NUCLEOTIDE SEQUENCE [LARGE SCALE GENOMIC DNA]</scope>
    <source>
        <strain evidence="2 3">NBRC 14914</strain>
    </source>
</reference>
<evidence type="ECO:0000313" key="2">
    <source>
        <dbReference type="EMBL" id="GIE07748.1"/>
    </source>
</evidence>